<proteinExistence type="predicted"/>
<protein>
    <recommendedName>
        <fullName evidence="3">WbqC-like protein family protein</fullName>
    </recommendedName>
</protein>
<evidence type="ECO:0008006" key="3">
    <source>
        <dbReference type="Google" id="ProtNLM"/>
    </source>
</evidence>
<dbReference type="EMBL" id="BMXT01000001">
    <property type="protein sequence ID" value="GGY14447.1"/>
    <property type="molecule type" value="Genomic_DNA"/>
</dbReference>
<gene>
    <name evidence="1" type="ORF">GCM10008098_01550</name>
</gene>
<evidence type="ECO:0000313" key="1">
    <source>
        <dbReference type="EMBL" id="GGY14447.1"/>
    </source>
</evidence>
<keyword evidence="2" id="KW-1185">Reference proteome</keyword>
<reference evidence="2" key="1">
    <citation type="journal article" date="2019" name="Int. J. Syst. Evol. Microbiol.">
        <title>The Global Catalogue of Microorganisms (GCM) 10K type strain sequencing project: providing services to taxonomists for standard genome sequencing and annotation.</title>
        <authorList>
            <consortium name="The Broad Institute Genomics Platform"/>
            <consortium name="The Broad Institute Genome Sequencing Center for Infectious Disease"/>
            <person name="Wu L."/>
            <person name="Ma J."/>
        </authorList>
    </citation>
    <scope>NUCLEOTIDE SEQUENCE [LARGE SCALE GENOMIC DNA]</scope>
    <source>
        <strain evidence="2">KCTC 22232</strain>
    </source>
</reference>
<accession>A0ABQ2ZIU0</accession>
<organism evidence="1 2">
    <name type="scientific">Rhodanobacter panaciterrae</name>
    <dbReference type="NCBI Taxonomy" id="490572"/>
    <lineage>
        <taxon>Bacteria</taxon>
        <taxon>Pseudomonadati</taxon>
        <taxon>Pseudomonadota</taxon>
        <taxon>Gammaproteobacteria</taxon>
        <taxon>Lysobacterales</taxon>
        <taxon>Rhodanobacteraceae</taxon>
        <taxon>Rhodanobacter</taxon>
    </lineage>
</organism>
<comment type="caution">
    <text evidence="1">The sequence shown here is derived from an EMBL/GenBank/DDBJ whole genome shotgun (WGS) entry which is preliminary data.</text>
</comment>
<dbReference type="RefSeq" id="WP_189439290.1">
    <property type="nucleotide sequence ID" value="NZ_BMXT01000001.1"/>
</dbReference>
<dbReference type="Proteomes" id="UP000621898">
    <property type="component" value="Unassembled WGS sequence"/>
</dbReference>
<name>A0ABQ2ZIU0_9GAMM</name>
<evidence type="ECO:0000313" key="2">
    <source>
        <dbReference type="Proteomes" id="UP000621898"/>
    </source>
</evidence>
<sequence>MSRHKVAIIQSSYIPWKGYFDIIHDVDEFIFLDDVQYTVRDWRTRNRIKTANGTSWLTVPAGANRNRLICEVSLDESSWQQKHWKTLCHSYSRAPYFRQYAAFFEELYLGKTWTNLSHMNRAMTQRIAHDLLGIHTTFSDSRSYPAQGAKLDRILDLLQLSGATRYISGPMAADYLDPSRFEAMGIELQFKNYSDYPDYVQLYPPFEHAVSIVDLIFNTGPQAPEYIWGHRHGAA</sequence>
<dbReference type="InterPro" id="IPR014985">
    <property type="entry name" value="WbqC"/>
</dbReference>
<dbReference type="Pfam" id="PF08889">
    <property type="entry name" value="WbqC"/>
    <property type="match status" value="1"/>
</dbReference>